<dbReference type="AlphaFoldDB" id="A0A7S4MZM2"/>
<organism evidence="3">
    <name type="scientific">Odontella aurita</name>
    <dbReference type="NCBI Taxonomy" id="265563"/>
    <lineage>
        <taxon>Eukaryota</taxon>
        <taxon>Sar</taxon>
        <taxon>Stramenopiles</taxon>
        <taxon>Ochrophyta</taxon>
        <taxon>Bacillariophyta</taxon>
        <taxon>Mediophyceae</taxon>
        <taxon>Biddulphiophycidae</taxon>
        <taxon>Eupodiscales</taxon>
        <taxon>Odontellaceae</taxon>
        <taxon>Odontella</taxon>
    </lineage>
</organism>
<feature type="transmembrane region" description="Helical" evidence="1">
    <location>
        <begin position="220"/>
        <end position="236"/>
    </location>
</feature>
<reference evidence="3" key="1">
    <citation type="submission" date="2021-01" db="EMBL/GenBank/DDBJ databases">
        <authorList>
            <person name="Corre E."/>
            <person name="Pelletier E."/>
            <person name="Niang G."/>
            <person name="Scheremetjew M."/>
            <person name="Finn R."/>
            <person name="Kale V."/>
            <person name="Holt S."/>
            <person name="Cochrane G."/>
            <person name="Meng A."/>
            <person name="Brown T."/>
            <person name="Cohen L."/>
        </authorList>
    </citation>
    <scope>NUCLEOTIDE SEQUENCE</scope>
    <source>
        <strain evidence="3">Isolate 1302-5</strain>
    </source>
</reference>
<accession>A0A7S4MZM2</accession>
<evidence type="ECO:0000313" key="3">
    <source>
        <dbReference type="EMBL" id="CAE2256195.1"/>
    </source>
</evidence>
<evidence type="ECO:0000256" key="1">
    <source>
        <dbReference type="SAM" id="Phobius"/>
    </source>
</evidence>
<name>A0A7S4MZM2_9STRA</name>
<evidence type="ECO:0000256" key="2">
    <source>
        <dbReference type="SAM" id="SignalP"/>
    </source>
</evidence>
<keyword evidence="1" id="KW-0472">Membrane</keyword>
<sequence length="288" mass="31434">MSRCTACLATSIILGICSGFSPTTGIAHRHEGLSWASPLMKRSVSGAASSPTLRKVVALSGKKKSNIELGVMTAQVLTDKRKQDKLRRDISSAFPLIPAPVVNALIEVVADGFQAIAPEDLRRALRPGYIAKNRAKFKKPLTAAVLETDVMKDLPVLGDEAKGSLVNKCIDLAIDQFLSEADGLLTVPELRLAELEDRVKEVKAEMGPWRVGLYRVRRRPALFATTLVLFVVAFIVKMNDPWATTTANAYWEALSAVSVCREKTVWAFRLLTRGVVAASVNVCRYLPS</sequence>
<feature type="signal peptide" evidence="2">
    <location>
        <begin position="1"/>
        <end position="19"/>
    </location>
</feature>
<keyword evidence="2" id="KW-0732">Signal</keyword>
<proteinExistence type="predicted"/>
<gene>
    <name evidence="3" type="ORF">OAUR00152_LOCUS24186</name>
</gene>
<keyword evidence="1" id="KW-0812">Transmembrane</keyword>
<keyword evidence="1" id="KW-1133">Transmembrane helix</keyword>
<dbReference type="EMBL" id="HBKQ01035219">
    <property type="protein sequence ID" value="CAE2256195.1"/>
    <property type="molecule type" value="Transcribed_RNA"/>
</dbReference>
<feature type="chain" id="PRO_5031164112" evidence="2">
    <location>
        <begin position="20"/>
        <end position="288"/>
    </location>
</feature>
<protein>
    <submittedName>
        <fullName evidence="3">Uncharacterized protein</fullName>
    </submittedName>
</protein>